<accession>A0A7W7BQM0</accession>
<feature type="region of interest" description="Disordered" evidence="1">
    <location>
        <begin position="88"/>
        <end position="107"/>
    </location>
</feature>
<dbReference type="EMBL" id="JACHMD010000001">
    <property type="protein sequence ID" value="MBB4667032.1"/>
    <property type="molecule type" value="Genomic_DNA"/>
</dbReference>
<dbReference type="AlphaFoldDB" id="A0A7W7BQM0"/>
<evidence type="ECO:0000256" key="1">
    <source>
        <dbReference type="SAM" id="MobiDB-lite"/>
    </source>
</evidence>
<organism evidence="2 3">
    <name type="scientific">Microbacterium marinum</name>
    <dbReference type="NCBI Taxonomy" id="421115"/>
    <lineage>
        <taxon>Bacteria</taxon>
        <taxon>Bacillati</taxon>
        <taxon>Actinomycetota</taxon>
        <taxon>Actinomycetes</taxon>
        <taxon>Micrococcales</taxon>
        <taxon>Microbacteriaceae</taxon>
        <taxon>Microbacterium</taxon>
    </lineage>
</organism>
<keyword evidence="3" id="KW-1185">Reference proteome</keyword>
<feature type="region of interest" description="Disordered" evidence="1">
    <location>
        <begin position="1"/>
        <end position="22"/>
    </location>
</feature>
<evidence type="ECO:0000313" key="2">
    <source>
        <dbReference type="EMBL" id="MBB4667032.1"/>
    </source>
</evidence>
<protein>
    <submittedName>
        <fullName evidence="2">Uncharacterized protein</fullName>
    </submittedName>
</protein>
<sequence>MSSPIPTETPDPLIPEPTPEDLADLDALPEARMARLSLLIDDKRYGVAVALPDGFPIKFEDEEAQIELYALQLASIAFETFKKHFADDVTPGPDVMRPEAPESEVQP</sequence>
<evidence type="ECO:0000313" key="3">
    <source>
        <dbReference type="Proteomes" id="UP000573729"/>
    </source>
</evidence>
<name>A0A7W7BQM0_9MICO</name>
<comment type="caution">
    <text evidence="2">The sequence shown here is derived from an EMBL/GenBank/DDBJ whole genome shotgun (WGS) entry which is preliminary data.</text>
</comment>
<feature type="compositionally biased region" description="Pro residues" evidence="1">
    <location>
        <begin position="7"/>
        <end position="17"/>
    </location>
</feature>
<gene>
    <name evidence="2" type="ORF">BKA24_001741</name>
</gene>
<dbReference type="Proteomes" id="UP000573729">
    <property type="component" value="Unassembled WGS sequence"/>
</dbReference>
<reference evidence="2 3" key="1">
    <citation type="submission" date="2020-08" db="EMBL/GenBank/DDBJ databases">
        <title>Sequencing the genomes of 1000 actinobacteria strains.</title>
        <authorList>
            <person name="Klenk H.-P."/>
        </authorList>
    </citation>
    <scope>NUCLEOTIDE SEQUENCE [LARGE SCALE GENOMIC DNA]</scope>
    <source>
        <strain evidence="2 3">DSM 24947</strain>
    </source>
</reference>
<dbReference type="RefSeq" id="WP_184217148.1">
    <property type="nucleotide sequence ID" value="NZ_JACHMD010000001.1"/>
</dbReference>
<proteinExistence type="predicted"/>